<dbReference type="InterPro" id="IPR043038">
    <property type="entry name" value="VbhA_sf"/>
</dbReference>
<evidence type="ECO:0000313" key="2">
    <source>
        <dbReference type="EMBL" id="GAA2033467.1"/>
    </source>
</evidence>
<protein>
    <recommendedName>
        <fullName evidence="1">Antitoxin VbhA domain-containing protein</fullName>
    </recommendedName>
</protein>
<sequence>MSTPALRAQWVEEADHSVYLEGLTASSEYKANADQYIAGEISADELVKITRSRYGLE</sequence>
<feature type="domain" description="Antitoxin VbhA" evidence="1">
    <location>
        <begin position="7"/>
        <end position="53"/>
    </location>
</feature>
<evidence type="ECO:0000313" key="3">
    <source>
        <dbReference type="Proteomes" id="UP001501461"/>
    </source>
</evidence>
<accession>A0ABN2UDN3</accession>
<proteinExistence type="predicted"/>
<dbReference type="Proteomes" id="UP001501461">
    <property type="component" value="Unassembled WGS sequence"/>
</dbReference>
<dbReference type="Gene3D" id="1.10.8.1050">
    <property type="entry name" value="Antitoxin VbhA-like"/>
    <property type="match status" value="1"/>
</dbReference>
<reference evidence="3" key="1">
    <citation type="journal article" date="2019" name="Int. J. Syst. Evol. Microbiol.">
        <title>The Global Catalogue of Microorganisms (GCM) 10K type strain sequencing project: providing services to taxonomists for standard genome sequencing and annotation.</title>
        <authorList>
            <consortium name="The Broad Institute Genomics Platform"/>
            <consortium name="The Broad Institute Genome Sequencing Center for Infectious Disease"/>
            <person name="Wu L."/>
            <person name="Ma J."/>
        </authorList>
    </citation>
    <scope>NUCLEOTIDE SEQUENCE [LARGE SCALE GENOMIC DNA]</scope>
    <source>
        <strain evidence="3">JCM 13595</strain>
    </source>
</reference>
<organism evidence="2 3">
    <name type="scientific">Yaniella flava</name>
    <dbReference type="NCBI Taxonomy" id="287930"/>
    <lineage>
        <taxon>Bacteria</taxon>
        <taxon>Bacillati</taxon>
        <taxon>Actinomycetota</taxon>
        <taxon>Actinomycetes</taxon>
        <taxon>Micrococcales</taxon>
        <taxon>Micrococcaceae</taxon>
        <taxon>Yaniella</taxon>
    </lineage>
</organism>
<evidence type="ECO:0000259" key="1">
    <source>
        <dbReference type="Pfam" id="PF18495"/>
    </source>
</evidence>
<gene>
    <name evidence="2" type="ORF">GCM10009720_12490</name>
</gene>
<name>A0ABN2UDN3_9MICC</name>
<dbReference type="RefSeq" id="WP_343956762.1">
    <property type="nucleotide sequence ID" value="NZ_BAAAMN010000018.1"/>
</dbReference>
<dbReference type="EMBL" id="BAAAMN010000018">
    <property type="protein sequence ID" value="GAA2033467.1"/>
    <property type="molecule type" value="Genomic_DNA"/>
</dbReference>
<dbReference type="InterPro" id="IPR033788">
    <property type="entry name" value="VbhA-like"/>
</dbReference>
<comment type="caution">
    <text evidence="2">The sequence shown here is derived from an EMBL/GenBank/DDBJ whole genome shotgun (WGS) entry which is preliminary data.</text>
</comment>
<dbReference type="CDD" id="cd11586">
    <property type="entry name" value="VbhA_like"/>
    <property type="match status" value="1"/>
</dbReference>
<keyword evidence="3" id="KW-1185">Reference proteome</keyword>
<dbReference type="InterPro" id="IPR041535">
    <property type="entry name" value="VbhA"/>
</dbReference>
<dbReference type="Pfam" id="PF18495">
    <property type="entry name" value="VbhA"/>
    <property type="match status" value="1"/>
</dbReference>